<evidence type="ECO:0000313" key="3">
    <source>
        <dbReference type="Proteomes" id="UP000184240"/>
    </source>
</evidence>
<evidence type="ECO:0000313" key="4">
    <source>
        <dbReference type="Proteomes" id="UP000290037"/>
    </source>
</evidence>
<dbReference type="EMBL" id="FQXT01000001">
    <property type="protein sequence ID" value="SHH60836.1"/>
    <property type="molecule type" value="Genomic_DNA"/>
</dbReference>
<dbReference type="AlphaFoldDB" id="A0A1M5UDE2"/>
<dbReference type="InterPro" id="IPR050194">
    <property type="entry name" value="Glycosyltransferase_grp1"/>
</dbReference>
<protein>
    <submittedName>
        <fullName evidence="1">Glycosyltransferase involved in cell wall biosynthesis</fullName>
    </submittedName>
    <submittedName>
        <fullName evidence="2">Glycosyltransferase involved in cell wall bisynthesis</fullName>
    </submittedName>
</protein>
<reference evidence="3" key="1">
    <citation type="submission" date="2016-11" db="EMBL/GenBank/DDBJ databases">
        <authorList>
            <person name="Varghese N."/>
            <person name="Submissions S."/>
        </authorList>
    </citation>
    <scope>NUCLEOTIDE SEQUENCE [LARGE SCALE GENOMIC DNA]</scope>
    <source>
        <strain evidence="3">DSM 19859</strain>
    </source>
</reference>
<evidence type="ECO:0000313" key="1">
    <source>
        <dbReference type="EMBL" id="RXG27158.1"/>
    </source>
</evidence>
<evidence type="ECO:0000313" key="2">
    <source>
        <dbReference type="EMBL" id="SHH60836.1"/>
    </source>
</evidence>
<reference evidence="2" key="2">
    <citation type="submission" date="2016-11" db="EMBL/GenBank/DDBJ databases">
        <authorList>
            <person name="Jaros S."/>
            <person name="Januszkiewicz K."/>
            <person name="Wedrychowicz H."/>
        </authorList>
    </citation>
    <scope>NUCLEOTIDE SEQUENCE [LARGE SCALE GENOMIC DNA]</scope>
    <source>
        <strain evidence="2">DSM 19859</strain>
    </source>
</reference>
<dbReference type="STRING" id="573501.SAMN04487999_0630"/>
<proteinExistence type="predicted"/>
<dbReference type="Proteomes" id="UP000290037">
    <property type="component" value="Unassembled WGS sequence"/>
</dbReference>
<dbReference type="Proteomes" id="UP000184240">
    <property type="component" value="Unassembled WGS sequence"/>
</dbReference>
<name>A0A1M5UDE2_9FLAO</name>
<dbReference type="SUPFAM" id="SSF53756">
    <property type="entry name" value="UDP-Glycosyltransferase/glycogen phosphorylase"/>
    <property type="match status" value="1"/>
</dbReference>
<dbReference type="PANTHER" id="PTHR45947:SF3">
    <property type="entry name" value="SULFOQUINOVOSYL TRANSFERASE SQD2"/>
    <property type="match status" value="1"/>
</dbReference>
<dbReference type="GO" id="GO:0016757">
    <property type="term" value="F:glycosyltransferase activity"/>
    <property type="evidence" value="ECO:0007669"/>
    <property type="project" value="TreeGrafter"/>
</dbReference>
<organism evidence="2 3">
    <name type="scientific">Leeuwenhoekiella palythoae</name>
    <dbReference type="NCBI Taxonomy" id="573501"/>
    <lineage>
        <taxon>Bacteria</taxon>
        <taxon>Pseudomonadati</taxon>
        <taxon>Bacteroidota</taxon>
        <taxon>Flavobacteriia</taxon>
        <taxon>Flavobacteriales</taxon>
        <taxon>Flavobacteriaceae</taxon>
        <taxon>Leeuwenhoekiella</taxon>
    </lineage>
</organism>
<keyword evidence="4" id="KW-1185">Reference proteome</keyword>
<reference evidence="1 4" key="3">
    <citation type="submission" date="2018-07" db="EMBL/GenBank/DDBJ databases">
        <title>Leeuwenhoekiella genomics.</title>
        <authorList>
            <person name="Tahon G."/>
            <person name="Willems A."/>
        </authorList>
    </citation>
    <scope>NUCLEOTIDE SEQUENCE [LARGE SCALE GENOMIC DNA]</scope>
    <source>
        <strain evidence="1 4">LMG 24856</strain>
    </source>
</reference>
<dbReference type="Pfam" id="PF13692">
    <property type="entry name" value="Glyco_trans_1_4"/>
    <property type="match status" value="1"/>
</dbReference>
<dbReference type="OrthoDB" id="9790710at2"/>
<accession>A0A1M5UDE2</accession>
<gene>
    <name evidence="1" type="ORF">DSM01_3232</name>
    <name evidence="2" type="ORF">SAMN04487999_0630</name>
</gene>
<dbReference type="EMBL" id="QOVN01000009">
    <property type="protein sequence ID" value="RXG27158.1"/>
    <property type="molecule type" value="Genomic_DNA"/>
</dbReference>
<keyword evidence="2" id="KW-0808">Transferase</keyword>
<dbReference type="Gene3D" id="3.40.50.2000">
    <property type="entry name" value="Glycogen Phosphorylase B"/>
    <property type="match status" value="2"/>
</dbReference>
<sequence>MLFLQPSIPHYRTDFFRGVAKFYTIKVFVSSDTNRIKESKFELSTFKAVKITSLKIGPFLLYNPLPFIISKEGVVLMLNFCHLTTWFVLLCRRIVNRDTILWGHGISVKRYMDESSKPSSLIKWQIKLSNLVWLYTEKEKKIWCNEGISPKKIVALDNTLSDVERILAFKPTKNKAALKIENKIKYDRVCIFSARFTLKERRADLLKKIIEATPDVGFVIIGEGPYKPDFSVFDNVYDFGALYDNAKKEELFSLADIYLQPAWLGLSIVEAMAYGLPIFTLARSKEIKQCVEYYYLEESKAGVICEDVDALVTAINSCEQSRLLEMGNSARVYIADNLLMNNMVNNAVESIKSLEY</sequence>
<dbReference type="RefSeq" id="WP_072980239.1">
    <property type="nucleotide sequence ID" value="NZ_FQXT01000001.1"/>
</dbReference>
<dbReference type="PANTHER" id="PTHR45947">
    <property type="entry name" value="SULFOQUINOVOSYL TRANSFERASE SQD2"/>
    <property type="match status" value="1"/>
</dbReference>